<keyword evidence="3 5" id="KW-0408">Iron</keyword>
<evidence type="ECO:0000259" key="7">
    <source>
        <dbReference type="PROSITE" id="PS50255"/>
    </source>
</evidence>
<dbReference type="InterPro" id="IPR036400">
    <property type="entry name" value="Cyt_B5-like_heme/steroid_sf"/>
</dbReference>
<dbReference type="Pfam" id="PF00173">
    <property type="entry name" value="Cyt-b5"/>
    <property type="match status" value="1"/>
</dbReference>
<keyword evidence="2 5" id="KW-0479">Metal-binding</keyword>
<evidence type="ECO:0000256" key="6">
    <source>
        <dbReference type="SAM" id="MobiDB-lite"/>
    </source>
</evidence>
<dbReference type="GO" id="GO:0016020">
    <property type="term" value="C:membrane"/>
    <property type="evidence" value="ECO:0007669"/>
    <property type="project" value="TreeGrafter"/>
</dbReference>
<name>A0A640KER8_LEITA</name>
<dbReference type="InterPro" id="IPR050668">
    <property type="entry name" value="Cytochrome_b5"/>
</dbReference>
<dbReference type="GO" id="GO:0020037">
    <property type="term" value="F:heme binding"/>
    <property type="evidence" value="ECO:0007669"/>
    <property type="project" value="UniProtKB-UniRule"/>
</dbReference>
<keyword evidence="1 5" id="KW-0349">Heme</keyword>
<gene>
    <name evidence="8" type="ORF">LtaPh_1714800</name>
</gene>
<protein>
    <recommendedName>
        <fullName evidence="7">Cytochrome b5 heme-binding domain-containing protein</fullName>
    </recommendedName>
</protein>
<sequence length="267" mass="28995">MAHHRGRVPQHGCTGVPRPFLSSSLWVSYVSPSCTRQHPERTRASSTPMAETLSPLAPSSVVGSSPRPKTPRRQARILFFFLRLRSRAAPAHGGGGRMLAVLLLLTVTACCIISGCDVCHLSIVKRLIVTSCPSDADAVEGTVERSSPSTTTETSMMQLTDNSKGAATGKADKYVEEFYKVAGHLWCPQSQRYTQEEVAQHKTKDDLWIVVDGNVLNVSAFVPYHPGGDVILDGVGGKDMAAAFAYFHSPSTVRRLKSFCIGRLLLQ</sequence>
<dbReference type="OrthoDB" id="260519at2759"/>
<keyword evidence="9" id="KW-1185">Reference proteome</keyword>
<organism evidence="8 9">
    <name type="scientific">Leishmania tarentolae</name>
    <name type="common">Sauroleishmania tarentolae</name>
    <dbReference type="NCBI Taxonomy" id="5689"/>
    <lineage>
        <taxon>Eukaryota</taxon>
        <taxon>Discoba</taxon>
        <taxon>Euglenozoa</taxon>
        <taxon>Kinetoplastea</taxon>
        <taxon>Metakinetoplastina</taxon>
        <taxon>Trypanosomatida</taxon>
        <taxon>Trypanosomatidae</taxon>
        <taxon>Leishmaniinae</taxon>
        <taxon>Leishmania</taxon>
        <taxon>lizard Leishmania</taxon>
    </lineage>
</organism>
<dbReference type="GO" id="GO:0046872">
    <property type="term" value="F:metal ion binding"/>
    <property type="evidence" value="ECO:0007669"/>
    <property type="project" value="UniProtKB-UniRule"/>
</dbReference>
<feature type="region of interest" description="Disordered" evidence="6">
    <location>
        <begin position="37"/>
        <end position="70"/>
    </location>
</feature>
<evidence type="ECO:0000256" key="2">
    <source>
        <dbReference type="ARBA" id="ARBA00022723"/>
    </source>
</evidence>
<evidence type="ECO:0000256" key="4">
    <source>
        <dbReference type="ARBA" id="ARBA00038168"/>
    </source>
</evidence>
<evidence type="ECO:0000313" key="8">
    <source>
        <dbReference type="EMBL" id="GET87691.1"/>
    </source>
</evidence>
<dbReference type="Gene3D" id="3.10.120.10">
    <property type="entry name" value="Cytochrome b5-like heme/steroid binding domain"/>
    <property type="match status" value="1"/>
</dbReference>
<dbReference type="SUPFAM" id="SSF55856">
    <property type="entry name" value="Cytochrome b5-like heme/steroid binding domain"/>
    <property type="match status" value="1"/>
</dbReference>
<accession>A0A640KER8</accession>
<feature type="domain" description="Cytochrome b5 heme-binding" evidence="7">
    <location>
        <begin position="190"/>
        <end position="265"/>
    </location>
</feature>
<comment type="caution">
    <text evidence="8">The sequence shown here is derived from an EMBL/GenBank/DDBJ whole genome shotgun (WGS) entry which is preliminary data.</text>
</comment>
<dbReference type="PROSITE" id="PS50255">
    <property type="entry name" value="CYTOCHROME_B5_2"/>
    <property type="match status" value="1"/>
</dbReference>
<proteinExistence type="inferred from homology"/>
<dbReference type="VEuPathDB" id="TriTrypDB:LtaPh_1714800"/>
<dbReference type="AlphaFoldDB" id="A0A640KER8"/>
<dbReference type="Proteomes" id="UP000419144">
    <property type="component" value="Unassembled WGS sequence"/>
</dbReference>
<dbReference type="EMBL" id="BLBS01000022">
    <property type="protein sequence ID" value="GET87691.1"/>
    <property type="molecule type" value="Genomic_DNA"/>
</dbReference>
<dbReference type="SMART" id="SM01117">
    <property type="entry name" value="Cyt-b5"/>
    <property type="match status" value="1"/>
</dbReference>
<dbReference type="InterPro" id="IPR001199">
    <property type="entry name" value="Cyt_B5-like_heme/steroid-bd"/>
</dbReference>
<evidence type="ECO:0000256" key="5">
    <source>
        <dbReference type="RuleBase" id="RU362121"/>
    </source>
</evidence>
<dbReference type="PANTHER" id="PTHR19359">
    <property type="entry name" value="CYTOCHROME B5"/>
    <property type="match status" value="1"/>
</dbReference>
<evidence type="ECO:0000256" key="1">
    <source>
        <dbReference type="ARBA" id="ARBA00022617"/>
    </source>
</evidence>
<evidence type="ECO:0000313" key="9">
    <source>
        <dbReference type="Proteomes" id="UP000419144"/>
    </source>
</evidence>
<dbReference type="PANTHER" id="PTHR19359:SF25">
    <property type="entry name" value="CYTOCHROME B5 HEME-BINDING DOMAIN-CONTAINING PROTEIN"/>
    <property type="match status" value="1"/>
</dbReference>
<reference evidence="8" key="1">
    <citation type="submission" date="2019-11" db="EMBL/GenBank/DDBJ databases">
        <title>Leishmania tarentolae CDS.</title>
        <authorList>
            <person name="Goto Y."/>
            <person name="Yamagishi J."/>
        </authorList>
    </citation>
    <scope>NUCLEOTIDE SEQUENCE [LARGE SCALE GENOMIC DNA]</scope>
    <source>
        <strain evidence="8">Parrot Tar II</strain>
    </source>
</reference>
<dbReference type="InterPro" id="IPR018506">
    <property type="entry name" value="Cyt_B5_heme-BS"/>
</dbReference>
<comment type="similarity">
    <text evidence="4 5">Belongs to the cytochrome b5 family.</text>
</comment>
<dbReference type="PROSITE" id="PS00191">
    <property type="entry name" value="CYTOCHROME_B5_1"/>
    <property type="match status" value="1"/>
</dbReference>
<evidence type="ECO:0000256" key="3">
    <source>
        <dbReference type="ARBA" id="ARBA00023004"/>
    </source>
</evidence>